<name>A0A3E4PJE4_9FIRM</name>
<dbReference type="PANTHER" id="PTHR24960">
    <property type="entry name" value="PHOTOSYSTEM I IRON-SULFUR CENTER-RELATED"/>
    <property type="match status" value="1"/>
</dbReference>
<evidence type="ECO:0000256" key="3">
    <source>
        <dbReference type="ARBA" id="ARBA00013529"/>
    </source>
</evidence>
<organism evidence="10 11">
    <name type="scientific">Dorea formicigenerans</name>
    <dbReference type="NCBI Taxonomy" id="39486"/>
    <lineage>
        <taxon>Bacteria</taxon>
        <taxon>Bacillati</taxon>
        <taxon>Bacillota</taxon>
        <taxon>Clostridia</taxon>
        <taxon>Lachnospirales</taxon>
        <taxon>Lachnospiraceae</taxon>
        <taxon>Dorea</taxon>
    </lineage>
</organism>
<proteinExistence type="predicted"/>
<dbReference type="Gene3D" id="3.30.70.20">
    <property type="match status" value="1"/>
</dbReference>
<dbReference type="InterPro" id="IPR017900">
    <property type="entry name" value="4Fe4S_Fe_S_CS"/>
</dbReference>
<dbReference type="PANTHER" id="PTHR24960:SF79">
    <property type="entry name" value="PHOTOSYSTEM I IRON-SULFUR CENTER"/>
    <property type="match status" value="1"/>
</dbReference>
<comment type="function">
    <text evidence="2">Ferredoxins are iron-sulfur proteins that transfer electrons in a wide variety of metabolic reactions.</text>
</comment>
<sequence>MIYYFSGTGNSKAIAEEIADYIGTKAIDIIGADIDQIHLEDEEYVGFTFPIYAWAAPEVMLQFAQKIKVPETAFSFAVCTFSNVAGMALQHFSEIIPLKSGYGIVMPDNYPITDHIIDTKESSMVKLEEARKRLDFIKEKIAKKEEEFDVKMGEDAKTRTYEMAPVFNREWRKTVAYHVSDDCIGCGLCERKCPAKAIEIQDGKPVWIKEDCYVCMACLNYCPVEAIDYGKYSKGRFRYFFKGFSKENY</sequence>
<comment type="cofactor">
    <cofactor evidence="1">
        <name>[4Fe-4S] cluster</name>
        <dbReference type="ChEBI" id="CHEBI:49883"/>
    </cofactor>
</comment>
<feature type="coiled-coil region" evidence="8">
    <location>
        <begin position="120"/>
        <end position="147"/>
    </location>
</feature>
<comment type="caution">
    <text evidence="10">The sequence shown here is derived from an EMBL/GenBank/DDBJ whole genome shotgun (WGS) entry which is preliminary data.</text>
</comment>
<evidence type="ECO:0000256" key="1">
    <source>
        <dbReference type="ARBA" id="ARBA00001966"/>
    </source>
</evidence>
<dbReference type="PROSITE" id="PS51379">
    <property type="entry name" value="4FE4S_FER_2"/>
    <property type="match status" value="2"/>
</dbReference>
<dbReference type="RefSeq" id="WP_117660625.1">
    <property type="nucleotide sequence ID" value="NZ_QSRA01000022.1"/>
</dbReference>
<dbReference type="Pfam" id="PF13187">
    <property type="entry name" value="Fer4_9"/>
    <property type="match status" value="1"/>
</dbReference>
<dbReference type="Pfam" id="PF12724">
    <property type="entry name" value="Flavodoxin_5"/>
    <property type="match status" value="1"/>
</dbReference>
<evidence type="ECO:0000256" key="4">
    <source>
        <dbReference type="ARBA" id="ARBA00022485"/>
    </source>
</evidence>
<dbReference type="GO" id="GO:0051539">
    <property type="term" value="F:4 iron, 4 sulfur cluster binding"/>
    <property type="evidence" value="ECO:0007669"/>
    <property type="project" value="UniProtKB-KW"/>
</dbReference>
<evidence type="ECO:0000259" key="9">
    <source>
        <dbReference type="PROSITE" id="PS51379"/>
    </source>
</evidence>
<dbReference type="Gene3D" id="3.40.50.360">
    <property type="match status" value="1"/>
</dbReference>
<dbReference type="InterPro" id="IPR047964">
    <property type="entry name" value="EFR1-like"/>
</dbReference>
<keyword evidence="6" id="KW-0408">Iron</keyword>
<dbReference type="InterPro" id="IPR050157">
    <property type="entry name" value="PSI_iron-sulfur_center"/>
</dbReference>
<dbReference type="GO" id="GO:0046872">
    <property type="term" value="F:metal ion binding"/>
    <property type="evidence" value="ECO:0007669"/>
    <property type="project" value="UniProtKB-KW"/>
</dbReference>
<dbReference type="SUPFAM" id="SSF54862">
    <property type="entry name" value="4Fe-4S ferredoxins"/>
    <property type="match status" value="1"/>
</dbReference>
<evidence type="ECO:0000256" key="7">
    <source>
        <dbReference type="ARBA" id="ARBA00023014"/>
    </source>
</evidence>
<evidence type="ECO:0000256" key="6">
    <source>
        <dbReference type="ARBA" id="ARBA00023004"/>
    </source>
</evidence>
<dbReference type="PROSITE" id="PS00198">
    <property type="entry name" value="4FE4S_FER_1"/>
    <property type="match status" value="2"/>
</dbReference>
<dbReference type="EMBL" id="QSRA01000022">
    <property type="protein sequence ID" value="RGK80190.1"/>
    <property type="molecule type" value="Genomic_DNA"/>
</dbReference>
<gene>
    <name evidence="10" type="ORF">DXC93_13805</name>
</gene>
<accession>A0A3E4PJE4</accession>
<feature type="domain" description="4Fe-4S ferredoxin-type" evidence="9">
    <location>
        <begin position="204"/>
        <end position="232"/>
    </location>
</feature>
<keyword evidence="4" id="KW-0004">4Fe-4S</keyword>
<evidence type="ECO:0000313" key="10">
    <source>
        <dbReference type="EMBL" id="RGK80190.1"/>
    </source>
</evidence>
<reference evidence="10 11" key="1">
    <citation type="submission" date="2018-08" db="EMBL/GenBank/DDBJ databases">
        <title>A genome reference for cultivated species of the human gut microbiota.</title>
        <authorList>
            <person name="Zou Y."/>
            <person name="Xue W."/>
            <person name="Luo G."/>
        </authorList>
    </citation>
    <scope>NUCLEOTIDE SEQUENCE [LARGE SCALE GENOMIC DNA]</scope>
    <source>
        <strain evidence="10 11">TF09-3</strain>
    </source>
</reference>
<evidence type="ECO:0000313" key="11">
    <source>
        <dbReference type="Proteomes" id="UP000261324"/>
    </source>
</evidence>
<dbReference type="InterPro" id="IPR026816">
    <property type="entry name" value="Flavodoxin_dom"/>
</dbReference>
<dbReference type="SUPFAM" id="SSF52218">
    <property type="entry name" value="Flavoproteins"/>
    <property type="match status" value="1"/>
</dbReference>
<keyword evidence="8" id="KW-0175">Coiled coil</keyword>
<dbReference type="AlphaFoldDB" id="A0A3E4PJE4"/>
<dbReference type="InterPro" id="IPR029039">
    <property type="entry name" value="Flavoprotein-like_sf"/>
</dbReference>
<keyword evidence="5" id="KW-0479">Metal-binding</keyword>
<feature type="domain" description="4Fe-4S ferredoxin-type" evidence="9">
    <location>
        <begin position="173"/>
        <end position="203"/>
    </location>
</feature>
<dbReference type="InterPro" id="IPR017896">
    <property type="entry name" value="4Fe4S_Fe-S-bd"/>
</dbReference>
<evidence type="ECO:0000256" key="8">
    <source>
        <dbReference type="SAM" id="Coils"/>
    </source>
</evidence>
<dbReference type="Proteomes" id="UP000261324">
    <property type="component" value="Unassembled WGS sequence"/>
</dbReference>
<protein>
    <recommendedName>
        <fullName evidence="3">Ferredoxin</fullName>
    </recommendedName>
</protein>
<dbReference type="NCBIfam" id="NF038196">
    <property type="entry name" value="ferrodoxin_EFR1"/>
    <property type="match status" value="1"/>
</dbReference>
<evidence type="ECO:0000256" key="2">
    <source>
        <dbReference type="ARBA" id="ARBA00003532"/>
    </source>
</evidence>
<evidence type="ECO:0000256" key="5">
    <source>
        <dbReference type="ARBA" id="ARBA00022723"/>
    </source>
</evidence>
<keyword evidence="7" id="KW-0411">Iron-sulfur</keyword>